<accession>A0A327YVT1</accession>
<evidence type="ECO:0000259" key="10">
    <source>
        <dbReference type="Pfam" id="PF00155"/>
    </source>
</evidence>
<dbReference type="NCBIfam" id="NF005394">
    <property type="entry name" value="PRK06939.1"/>
    <property type="match status" value="1"/>
</dbReference>
<comment type="function">
    <text evidence="8">Involved in de novo bacterial ceramide synthesis. Catalyzes the condensation of L-serine with palmitoyl-CoA (hexadecanoyl-CoA) to produce 3-oxosphinganine. Also capable of using alanine as substrate leading to the formation of 1-deoxysphinganine (1-deoxySa). Contributes to the levels of endogenous sphingolipids in its host.</text>
</comment>
<comment type="catalytic activity">
    <reaction evidence="7">
        <text>L-serine + hexadecanoyl-CoA + H(+) = 3-oxosphinganine + CO2 + CoA</text>
        <dbReference type="Rhea" id="RHEA:14761"/>
        <dbReference type="ChEBI" id="CHEBI:15378"/>
        <dbReference type="ChEBI" id="CHEBI:16526"/>
        <dbReference type="ChEBI" id="CHEBI:33384"/>
        <dbReference type="ChEBI" id="CHEBI:57287"/>
        <dbReference type="ChEBI" id="CHEBI:57379"/>
        <dbReference type="ChEBI" id="CHEBI:58299"/>
        <dbReference type="EC" id="2.3.1.50"/>
    </reaction>
    <physiologicalReaction direction="left-to-right" evidence="7">
        <dbReference type="Rhea" id="RHEA:14762"/>
    </physiologicalReaction>
</comment>
<sequence length="398" mass="43612">MYGKIQQHLQNELNTIQENGLFKKERIITSPQGAEITISTGETVLNFCANNYLGLSSHPEVVQAAKDALDSHGFGMSSVRFICGTQDIHKELEQKIANFYGTEDTILYAAAFDANGGVFEPLLGEEDCIISDSLNHASIIDGVRLCKAARYRYENNNMEDLEQQLIKATEAGHRFKLIVTDGVFSMDGLVAPLDKICDLADKYDAMVMVDECHAAGFIGATGKGTLEAKGVMGRVDIITGTLGKALGGAMGGYTTAKKEIIEILRQRSRPYLFSNSLAPSIVGASLKVFELLEKDTTLRDKLEWNTNYFKAGLRKAGIDFIDGDSAIVPVMLYDAKLSQVMAEELLKKGIYVIGFFFPVVPKDKARIRVQLSAAHTQEHLDKAIAAFTEVAKNLAIIK</sequence>
<dbReference type="FunFam" id="3.40.640.10:FF:000006">
    <property type="entry name" value="5-aminolevulinate synthase, mitochondrial"/>
    <property type="match status" value="1"/>
</dbReference>
<feature type="domain" description="Aminotransferase class I/classII large" evidence="10">
    <location>
        <begin position="43"/>
        <end position="386"/>
    </location>
</feature>
<dbReference type="InterPro" id="IPR015424">
    <property type="entry name" value="PyrdxlP-dep_Trfase"/>
</dbReference>
<feature type="binding site" description="in other chain" evidence="9">
    <location>
        <position position="185"/>
    </location>
    <ligand>
        <name>pyridoxal 5'-phosphate</name>
        <dbReference type="ChEBI" id="CHEBI:597326"/>
        <note>ligand shared between dimeric partners</note>
    </ligand>
</feature>
<comment type="caution">
    <text evidence="11">The sequence shown here is derived from an EMBL/GenBank/DDBJ whole genome shotgun (WGS) entry which is preliminary data.</text>
</comment>
<comment type="caution">
    <text evidence="9">Lacks conserved residue(s) required for the propagation of feature annotation.</text>
</comment>
<dbReference type="Gene3D" id="3.90.1150.10">
    <property type="entry name" value="Aspartate Aminotransferase, domain 1"/>
    <property type="match status" value="1"/>
</dbReference>
<dbReference type="GO" id="GO:0004758">
    <property type="term" value="F:serine C-palmitoyltransferase activity"/>
    <property type="evidence" value="ECO:0007669"/>
    <property type="project" value="UniProtKB-EC"/>
</dbReference>
<dbReference type="EC" id="2.3.1.29" evidence="9"/>
<comment type="pathway">
    <text evidence="2">Sphingolipid metabolism.</text>
</comment>
<dbReference type="NCBIfam" id="TIGR01822">
    <property type="entry name" value="2am3keto_CoA"/>
    <property type="match status" value="1"/>
</dbReference>
<dbReference type="SUPFAM" id="SSF53383">
    <property type="entry name" value="PLP-dependent transferases"/>
    <property type="match status" value="1"/>
</dbReference>
<evidence type="ECO:0000256" key="4">
    <source>
        <dbReference type="ARBA" id="ARBA00022898"/>
    </source>
</evidence>
<feature type="binding site" description="in other chain" evidence="9">
    <location>
        <begin position="241"/>
        <end position="244"/>
    </location>
    <ligand>
        <name>pyridoxal 5'-phosphate</name>
        <dbReference type="ChEBI" id="CHEBI:597326"/>
        <note>ligand shared between dimeric partners</note>
    </ligand>
</feature>
<dbReference type="UniPathway" id="UPA00046">
    <property type="reaction ID" value="UER00506"/>
</dbReference>
<organism evidence="11 12">
    <name type="scientific">Flavobacterium aquaticum</name>
    <dbReference type="NCBI Taxonomy" id="1236486"/>
    <lineage>
        <taxon>Bacteria</taxon>
        <taxon>Pseudomonadati</taxon>
        <taxon>Bacteroidota</taxon>
        <taxon>Flavobacteriia</taxon>
        <taxon>Flavobacteriales</taxon>
        <taxon>Flavobacteriaceae</taxon>
        <taxon>Flavobacterium</taxon>
    </lineage>
</organism>
<evidence type="ECO:0000313" key="12">
    <source>
        <dbReference type="Proteomes" id="UP000249620"/>
    </source>
</evidence>
<keyword evidence="5" id="KW-0746">Sphingolipid metabolism</keyword>
<keyword evidence="11" id="KW-0436">Ligase</keyword>
<dbReference type="InterPro" id="IPR050087">
    <property type="entry name" value="AON_synthase_class-II"/>
</dbReference>
<dbReference type="HAMAP" id="MF_00985">
    <property type="entry name" value="2am3keto_CoA_ligase"/>
    <property type="match status" value="1"/>
</dbReference>
<comment type="pathway">
    <text evidence="9">Amino-acid degradation; L-threonine degradation via oxydo-reductase pathway; glycine from L-threonine: step 2/2.</text>
</comment>
<evidence type="ECO:0000256" key="3">
    <source>
        <dbReference type="ARBA" id="ARBA00022679"/>
    </source>
</evidence>
<dbReference type="RefSeq" id="WP_111566633.1">
    <property type="nucleotide sequence ID" value="NZ_QLMI01000003.1"/>
</dbReference>
<feature type="binding site" evidence="9">
    <location>
        <begin position="274"/>
        <end position="275"/>
    </location>
    <ligand>
        <name>pyridoxal 5'-phosphate</name>
        <dbReference type="ChEBI" id="CHEBI:597326"/>
        <note>ligand shared between dimeric partners</note>
    </ligand>
</feature>
<dbReference type="GO" id="GO:0019518">
    <property type="term" value="P:L-threonine catabolic process to glycine"/>
    <property type="evidence" value="ECO:0007669"/>
    <property type="project" value="UniProtKB-UniRule"/>
</dbReference>
<dbReference type="GO" id="GO:0030148">
    <property type="term" value="P:sphingolipid biosynthetic process"/>
    <property type="evidence" value="ECO:0007669"/>
    <property type="project" value="UniProtKB-ARBA"/>
</dbReference>
<comment type="similarity">
    <text evidence="9">Belongs to the class-II pyridoxal-phosphate-dependent aminotransferase family.</text>
</comment>
<dbReference type="AlphaFoldDB" id="A0A327YVT1"/>
<dbReference type="CDD" id="cd06454">
    <property type="entry name" value="KBL_like"/>
    <property type="match status" value="1"/>
</dbReference>
<keyword evidence="6" id="KW-0443">Lipid metabolism</keyword>
<dbReference type="Proteomes" id="UP000249620">
    <property type="component" value="Unassembled WGS sequence"/>
</dbReference>
<dbReference type="EMBL" id="QLMI01000003">
    <property type="protein sequence ID" value="RAK23815.1"/>
    <property type="molecule type" value="Genomic_DNA"/>
</dbReference>
<keyword evidence="3 9" id="KW-0808">Transferase</keyword>
<comment type="catalytic activity">
    <reaction evidence="9">
        <text>glycine + acetyl-CoA = (2S)-2-amino-3-oxobutanoate + CoA</text>
        <dbReference type="Rhea" id="RHEA:20736"/>
        <dbReference type="ChEBI" id="CHEBI:57287"/>
        <dbReference type="ChEBI" id="CHEBI:57288"/>
        <dbReference type="ChEBI" id="CHEBI:57305"/>
        <dbReference type="ChEBI" id="CHEBI:78948"/>
        <dbReference type="EC" id="2.3.1.29"/>
    </reaction>
</comment>
<name>A0A327YVT1_9FLAO</name>
<keyword evidence="9" id="KW-0012">Acyltransferase</keyword>
<dbReference type="PANTHER" id="PTHR13693">
    <property type="entry name" value="CLASS II AMINOTRANSFERASE/8-AMINO-7-OXONONANOATE SYNTHASE"/>
    <property type="match status" value="1"/>
</dbReference>
<dbReference type="GO" id="GO:0016874">
    <property type="term" value="F:ligase activity"/>
    <property type="evidence" value="ECO:0007669"/>
    <property type="project" value="UniProtKB-KW"/>
</dbReference>
<dbReference type="InterPro" id="IPR011282">
    <property type="entry name" value="2am3keto_CoA_ligase"/>
</dbReference>
<dbReference type="GO" id="GO:0030170">
    <property type="term" value="F:pyridoxal phosphate binding"/>
    <property type="evidence" value="ECO:0007669"/>
    <property type="project" value="UniProtKB-UniRule"/>
</dbReference>
<dbReference type="Gene3D" id="3.40.640.10">
    <property type="entry name" value="Type I PLP-dependent aspartate aminotransferase-like (Major domain)"/>
    <property type="match status" value="1"/>
</dbReference>
<feature type="binding site" evidence="9">
    <location>
        <position position="368"/>
    </location>
    <ligand>
        <name>substrate</name>
    </ligand>
</feature>
<dbReference type="InterPro" id="IPR015421">
    <property type="entry name" value="PyrdxlP-dep_Trfase_major"/>
</dbReference>
<comment type="cofactor">
    <cofactor evidence="9">
        <name>pyridoxal 5'-phosphate</name>
        <dbReference type="ChEBI" id="CHEBI:597326"/>
    </cofactor>
    <text evidence="9">Binds 1 pyridoxal phosphate per subunit.</text>
</comment>
<gene>
    <name evidence="9" type="primary">kbl</name>
    <name evidence="11" type="ORF">B0I03_103281</name>
</gene>
<evidence type="ECO:0000256" key="2">
    <source>
        <dbReference type="ARBA" id="ARBA00004991"/>
    </source>
</evidence>
<evidence type="ECO:0000256" key="9">
    <source>
        <dbReference type="HAMAP-Rule" id="MF_00985"/>
    </source>
</evidence>
<comment type="pathway">
    <text evidence="1">Lipid metabolism; sphingolipid metabolism.</text>
</comment>
<evidence type="ECO:0000313" key="11">
    <source>
        <dbReference type="EMBL" id="RAK23815.1"/>
    </source>
</evidence>
<evidence type="ECO:0000256" key="5">
    <source>
        <dbReference type="ARBA" id="ARBA00022919"/>
    </source>
</evidence>
<dbReference type="GO" id="GO:0016020">
    <property type="term" value="C:membrane"/>
    <property type="evidence" value="ECO:0007669"/>
    <property type="project" value="GOC"/>
</dbReference>
<dbReference type="GO" id="GO:0008890">
    <property type="term" value="F:glycine C-acetyltransferase activity"/>
    <property type="evidence" value="ECO:0007669"/>
    <property type="project" value="UniProtKB-UniRule"/>
</dbReference>
<evidence type="ECO:0000256" key="6">
    <source>
        <dbReference type="ARBA" id="ARBA00023098"/>
    </source>
</evidence>
<keyword evidence="4 9" id="KW-0663">Pyridoxal phosphate</keyword>
<dbReference type="Pfam" id="PF00155">
    <property type="entry name" value="Aminotran_1_2"/>
    <property type="match status" value="1"/>
</dbReference>
<dbReference type="PANTHER" id="PTHR13693:SF103">
    <property type="entry name" value="AMINOTRANSFERASE CLASS I_CLASSII DOMAIN-CONTAINING PROTEIN"/>
    <property type="match status" value="1"/>
</dbReference>
<dbReference type="OrthoDB" id="9807157at2"/>
<dbReference type="InterPro" id="IPR004839">
    <property type="entry name" value="Aminotransferase_I/II_large"/>
</dbReference>
<keyword evidence="12" id="KW-1185">Reference proteome</keyword>
<comment type="subunit">
    <text evidence="9">Homodimer.</text>
</comment>
<evidence type="ECO:0000256" key="7">
    <source>
        <dbReference type="ARBA" id="ARBA00047854"/>
    </source>
</evidence>
<comment type="function">
    <text evidence="9">Catalyzes the cleavage of 2-amino-3-ketobutyrate to glycine and acetyl-CoA.</text>
</comment>
<reference evidence="11 12" key="1">
    <citation type="submission" date="2018-06" db="EMBL/GenBank/DDBJ databases">
        <title>Genomic Encyclopedia of Type Strains, Phase III (KMG-III): the genomes of soil and plant-associated and newly described type strains.</title>
        <authorList>
            <person name="Whitman W."/>
        </authorList>
    </citation>
    <scope>NUCLEOTIDE SEQUENCE [LARGE SCALE GENOMIC DNA]</scope>
    <source>
        <strain evidence="11 12">CGMCC 1.12398</strain>
    </source>
</reference>
<evidence type="ECO:0000256" key="1">
    <source>
        <dbReference type="ARBA" id="ARBA00004760"/>
    </source>
</evidence>
<feature type="modified residue" description="N6-(pyridoxal phosphate)lysine" evidence="9">
    <location>
        <position position="244"/>
    </location>
</feature>
<proteinExistence type="inferred from homology"/>
<evidence type="ECO:0000256" key="8">
    <source>
        <dbReference type="ARBA" id="ARBA00055827"/>
    </source>
</evidence>
<dbReference type="InterPro" id="IPR015422">
    <property type="entry name" value="PyrdxlP-dep_Trfase_small"/>
</dbReference>
<feature type="binding site" evidence="9">
    <location>
        <position position="136"/>
    </location>
    <ligand>
        <name>substrate</name>
    </ligand>
</feature>
<protein>
    <recommendedName>
        <fullName evidence="9">2-amino-3-ketobutyrate coenzyme A ligase</fullName>
        <shortName evidence="9">AKB ligase</shortName>
        <ecNumber evidence="9">2.3.1.29</ecNumber>
    </recommendedName>
    <alternativeName>
        <fullName evidence="9">Glycine acetyltransferase</fullName>
    </alternativeName>
</protein>